<dbReference type="PANTHER" id="PTHR31563:SF13">
    <property type="entry name" value="ION CHANNEL POLLUX-LIKE 1-RELATED"/>
    <property type="match status" value="1"/>
</dbReference>
<comment type="subcellular location">
    <subcellularLocation>
        <location evidence="1">Membrane</location>
        <topology evidence="1">Multi-pass membrane protein</topology>
    </subcellularLocation>
</comment>
<keyword evidence="8" id="KW-1185">Reference proteome</keyword>
<keyword evidence="4 5" id="KW-0472">Membrane</keyword>
<feature type="transmembrane region" description="Helical" evidence="5">
    <location>
        <begin position="200"/>
        <end position="218"/>
    </location>
</feature>
<evidence type="ECO:0000259" key="6">
    <source>
        <dbReference type="Pfam" id="PF06241"/>
    </source>
</evidence>
<evidence type="ECO:0000256" key="2">
    <source>
        <dbReference type="ARBA" id="ARBA00022692"/>
    </source>
</evidence>
<evidence type="ECO:0000313" key="8">
    <source>
        <dbReference type="Proteomes" id="UP000734854"/>
    </source>
</evidence>
<evidence type="ECO:0000256" key="5">
    <source>
        <dbReference type="SAM" id="Phobius"/>
    </source>
</evidence>
<dbReference type="Proteomes" id="UP000734854">
    <property type="component" value="Unassembled WGS sequence"/>
</dbReference>
<accession>A0A8J5KXB3</accession>
<keyword evidence="3 5" id="KW-1133">Transmembrane helix</keyword>
<dbReference type="PANTHER" id="PTHR31563">
    <property type="entry name" value="ION CHANNEL POLLUX-RELATED"/>
    <property type="match status" value="1"/>
</dbReference>
<comment type="caution">
    <text evidence="7">The sequence shown here is derived from an EMBL/GenBank/DDBJ whole genome shotgun (WGS) entry which is preliminary data.</text>
</comment>
<evidence type="ECO:0000256" key="4">
    <source>
        <dbReference type="ARBA" id="ARBA00023136"/>
    </source>
</evidence>
<dbReference type="AlphaFoldDB" id="A0A8J5KXB3"/>
<proteinExistence type="predicted"/>
<sequence length="638" mass="71531">MLIAPRPLSSPIPAYLRLFLRQDFAVKILLQCMTSYLLSRLAWSNCVHIVSSVMCTLPWCSSALPFACLSNPSSINKPIPLRLNVSFPSFQDFKWSISRLYYLFNIQLERNIGVFFIALLVACFSFVAIGGVLFYRFRVGGEGGGDCAMAAAVVACVREKEQASFPGGLLLGSLGLSLFIFYSFKSCYVIWQQKTRVERILGLILAIWGILFYSRLLGTMTEQFRNNMQKVREGAQLHVMERDHIIICGVNSHLTFILKQINKFQESAIRLGTANARKQRILLLSDLPRKQIEKLGDSITKDLSHLDLLTKSCSLSLTRSFERAAADKARCIIILPAKNDRYEVDTDAFLSLLALQPLPNVNSVPTIIEASSATTSELLKSITGLNVQPVEMVASKLFVQCSRQKGLLKIYRHLLNYRKNVFNICSFSNLVGVKYKYARQAIQEAVVCGLLRSGKIYFHPNDEEEIRQTDKLLLIAPVFGKRTPNIFLPVESIEQHDSNKGSESKAPFEAEIKKSRLKNIVERPLKSSSKTNDLHLGPQECIFMIGWRPKVADMIREYDNYLGPGSSLMISSYRLMQANRPSSFGIPLVVARVEQIAKSSSALLRVGEEPRGFPDPNGSRVGALTLPRVTDWMPRAAT</sequence>
<dbReference type="EMBL" id="JACMSC010000013">
    <property type="protein sequence ID" value="KAG6493084.1"/>
    <property type="molecule type" value="Genomic_DNA"/>
</dbReference>
<organism evidence="7 8">
    <name type="scientific">Zingiber officinale</name>
    <name type="common">Ginger</name>
    <name type="synonym">Amomum zingiber</name>
    <dbReference type="NCBI Taxonomy" id="94328"/>
    <lineage>
        <taxon>Eukaryota</taxon>
        <taxon>Viridiplantae</taxon>
        <taxon>Streptophyta</taxon>
        <taxon>Embryophyta</taxon>
        <taxon>Tracheophyta</taxon>
        <taxon>Spermatophyta</taxon>
        <taxon>Magnoliopsida</taxon>
        <taxon>Liliopsida</taxon>
        <taxon>Zingiberales</taxon>
        <taxon>Zingiberaceae</taxon>
        <taxon>Zingiber</taxon>
    </lineage>
</organism>
<name>A0A8J5KXB3_ZINOF</name>
<evidence type="ECO:0000256" key="3">
    <source>
        <dbReference type="ARBA" id="ARBA00022989"/>
    </source>
</evidence>
<evidence type="ECO:0000313" key="7">
    <source>
        <dbReference type="EMBL" id="KAG6493084.1"/>
    </source>
</evidence>
<keyword evidence="2 5" id="KW-0812">Transmembrane</keyword>
<protein>
    <recommendedName>
        <fullName evidence="6">CASTOR/POLLUX/SYM8 ion channel conserved domain-containing protein</fullName>
    </recommendedName>
</protein>
<feature type="transmembrane region" description="Helical" evidence="5">
    <location>
        <begin position="168"/>
        <end position="188"/>
    </location>
</feature>
<dbReference type="GO" id="GO:0016020">
    <property type="term" value="C:membrane"/>
    <property type="evidence" value="ECO:0007669"/>
    <property type="project" value="UniProtKB-SubCell"/>
</dbReference>
<evidence type="ECO:0000256" key="1">
    <source>
        <dbReference type="ARBA" id="ARBA00004141"/>
    </source>
</evidence>
<dbReference type="InterPro" id="IPR010420">
    <property type="entry name" value="CASTOR/POLLUX/SYM8_dom"/>
</dbReference>
<dbReference type="InterPro" id="IPR044849">
    <property type="entry name" value="CASTOR/POLLUX/SYM8-like"/>
</dbReference>
<dbReference type="GO" id="GO:0006811">
    <property type="term" value="P:monoatomic ion transport"/>
    <property type="evidence" value="ECO:0007669"/>
    <property type="project" value="InterPro"/>
</dbReference>
<feature type="domain" description="CASTOR/POLLUX/SYM8 ion channel conserved" evidence="6">
    <location>
        <begin position="391"/>
        <end position="486"/>
    </location>
</feature>
<reference evidence="7 8" key="1">
    <citation type="submission" date="2020-08" db="EMBL/GenBank/DDBJ databases">
        <title>Plant Genome Project.</title>
        <authorList>
            <person name="Zhang R.-G."/>
        </authorList>
    </citation>
    <scope>NUCLEOTIDE SEQUENCE [LARGE SCALE GENOMIC DNA]</scope>
    <source>
        <tissue evidence="7">Rhizome</tissue>
    </source>
</reference>
<feature type="transmembrane region" description="Helical" evidence="5">
    <location>
        <begin position="112"/>
        <end position="135"/>
    </location>
</feature>
<dbReference type="Gene3D" id="3.40.50.720">
    <property type="entry name" value="NAD(P)-binding Rossmann-like Domain"/>
    <property type="match status" value="1"/>
</dbReference>
<dbReference type="Pfam" id="PF06241">
    <property type="entry name" value="Castor_Poll_mid"/>
    <property type="match status" value="1"/>
</dbReference>
<gene>
    <name evidence="7" type="ORF">ZIOFF_048060</name>
</gene>